<dbReference type="SUPFAM" id="SSF88874">
    <property type="entry name" value="Receptor-binding domain of short tail fibre protein gp12"/>
    <property type="match status" value="1"/>
</dbReference>
<gene>
    <name evidence="2" type="ORF">AB204_08885</name>
</gene>
<dbReference type="AlphaFoldDB" id="A0A0J5FU53"/>
<dbReference type="InterPro" id="IPR011083">
    <property type="entry name" value="Phage_tail_collar_dom"/>
</dbReference>
<dbReference type="EMBL" id="LFCV01000053">
    <property type="protein sequence ID" value="KMJ45462.1"/>
    <property type="molecule type" value="Genomic_DNA"/>
</dbReference>
<evidence type="ECO:0000313" key="2">
    <source>
        <dbReference type="EMBL" id="KMJ45462.1"/>
    </source>
</evidence>
<dbReference type="PANTHER" id="PTHR35191:SF1">
    <property type="entry name" value="PROPHAGE SIDE TAIL FIBER PROTEIN HOMOLOG STFQ-RELATED"/>
    <property type="match status" value="1"/>
</dbReference>
<feature type="domain" description="Phage tail collar" evidence="1">
    <location>
        <begin position="22"/>
        <end position="69"/>
    </location>
</feature>
<comment type="caution">
    <text evidence="2">The sequence shown here is derived from an EMBL/GenBank/DDBJ whole genome shotgun (WGS) entry which is preliminary data.</text>
</comment>
<dbReference type="Pfam" id="PF07484">
    <property type="entry name" value="Collar"/>
    <property type="match status" value="1"/>
</dbReference>
<sequence>MPNKPEFVKNLGLAAGSALPVGVPIPWPLATPPDGWLRCDGSIFGAAQYPELAKVYPSLRLPDLRGEFIRGWDDSGKVDVGRRLLSSQNFAFQDHYHALPTSTGVDWDKSEQGITTVFSDAKAQNFAWDTSQSGGNNTGLWSGNLFRTYRSSVDGGVSVANETRPRNIAFNYIVRAV</sequence>
<dbReference type="InterPro" id="IPR051934">
    <property type="entry name" value="Phage_Tail_Fiber_Structural"/>
</dbReference>
<dbReference type="Proteomes" id="UP000036277">
    <property type="component" value="Unassembled WGS sequence"/>
</dbReference>
<keyword evidence="3" id="KW-1185">Reference proteome</keyword>
<organism evidence="2 3">
    <name type="scientific">Xenorhabdus khoisanae</name>
    <dbReference type="NCBI Taxonomy" id="880157"/>
    <lineage>
        <taxon>Bacteria</taxon>
        <taxon>Pseudomonadati</taxon>
        <taxon>Pseudomonadota</taxon>
        <taxon>Gammaproteobacteria</taxon>
        <taxon>Enterobacterales</taxon>
        <taxon>Morganellaceae</taxon>
        <taxon>Xenorhabdus</taxon>
    </lineage>
</organism>
<protein>
    <recommendedName>
        <fullName evidence="1">Phage tail collar domain-containing protein</fullName>
    </recommendedName>
</protein>
<evidence type="ECO:0000259" key="1">
    <source>
        <dbReference type="Pfam" id="PF07484"/>
    </source>
</evidence>
<dbReference type="STRING" id="880157.AB204_08885"/>
<dbReference type="InterPro" id="IPR037053">
    <property type="entry name" value="Phage_tail_collar_dom_sf"/>
</dbReference>
<dbReference type="Gene3D" id="3.90.1340.10">
    <property type="entry name" value="Phage tail collar domain"/>
    <property type="match status" value="1"/>
</dbReference>
<dbReference type="PATRIC" id="fig|880157.4.peg.1878"/>
<name>A0A0J5FU53_9GAMM</name>
<proteinExistence type="predicted"/>
<accession>A0A0J5FU53</accession>
<evidence type="ECO:0000313" key="3">
    <source>
        <dbReference type="Proteomes" id="UP000036277"/>
    </source>
</evidence>
<reference evidence="2 3" key="1">
    <citation type="submission" date="2015-06" db="EMBL/GenBank/DDBJ databases">
        <title>Draft Whole-Genome Sequence of the Entomopathogenic Bacterium Xenorhabdus khoisanae.</title>
        <authorList>
            <person name="Naidoo S."/>
            <person name="Featherston J."/>
            <person name="Gray V.M."/>
        </authorList>
    </citation>
    <scope>NUCLEOTIDE SEQUENCE [LARGE SCALE GENOMIC DNA]</scope>
    <source>
        <strain evidence="2 3">MCB</strain>
    </source>
</reference>
<dbReference type="PANTHER" id="PTHR35191">
    <property type="entry name" value="PROPHAGE SIDE TAIL FIBER PROTEIN HOMOLOG STFQ-RELATED"/>
    <property type="match status" value="1"/>
</dbReference>